<gene>
    <name evidence="2" type="ORF">SAMN02910265_01707</name>
</gene>
<dbReference type="RefSeq" id="WP_074716424.1">
    <property type="nucleotide sequence ID" value="NZ_FNWV01000005.1"/>
</dbReference>
<dbReference type="OrthoDB" id="1817985at2"/>
<keyword evidence="1" id="KW-1133">Transmembrane helix</keyword>
<accession>A0A1H6JFA2</accession>
<dbReference type="AlphaFoldDB" id="A0A1H6JFA2"/>
<dbReference type="EMBL" id="FNWV01000005">
    <property type="protein sequence ID" value="SEH60968.1"/>
    <property type="molecule type" value="Genomic_DNA"/>
</dbReference>
<name>A0A1H6JFA2_RUMFL</name>
<feature type="transmembrane region" description="Helical" evidence="1">
    <location>
        <begin position="58"/>
        <end position="79"/>
    </location>
</feature>
<organism evidence="2 3">
    <name type="scientific">Ruminococcus flavefaciens</name>
    <dbReference type="NCBI Taxonomy" id="1265"/>
    <lineage>
        <taxon>Bacteria</taxon>
        <taxon>Bacillati</taxon>
        <taxon>Bacillota</taxon>
        <taxon>Clostridia</taxon>
        <taxon>Eubacteriales</taxon>
        <taxon>Oscillospiraceae</taxon>
        <taxon>Ruminococcus</taxon>
    </lineage>
</organism>
<evidence type="ECO:0000256" key="1">
    <source>
        <dbReference type="SAM" id="Phobius"/>
    </source>
</evidence>
<reference evidence="2 3" key="1">
    <citation type="submission" date="2016-10" db="EMBL/GenBank/DDBJ databases">
        <authorList>
            <person name="de Groot N.N."/>
        </authorList>
    </citation>
    <scope>NUCLEOTIDE SEQUENCE [LARGE SCALE GENOMIC DNA]</scope>
    <source>
        <strain evidence="2 3">YAD2003</strain>
    </source>
</reference>
<sequence length="448" mass="50669">MNINDYKKVTDRLEPDERCRKEVLGMNKGENKIKQNINEFDEKVSGVEVKHGHSAMKYISIAAAFVLVAGGIGTTSYFMHRNGGSQFADTVEEETTAEDTETVIEDANEIATEETAPPVDYDYEAIAQELTDKYLESANIMRCGCVDFDANDSITFYTYDSTDDYWSNNYGGQRTFCKVTDDRFHSCQDIYDYYKQNLALTTYDTRFDTDTITPADFKNGIFIEDGCTVMSWLGGDVSKFENGSRVDLSPTHDEECVEETAMAVNNAAYVDYNGEIYVNKNYAERGAKESFTSEPEITEKSADKMVVSRFLKPPYTGYENVKYGEELIFTLIFENDEWKIKSIGHGISLEYYSAIAIQCYLEKIDEYKDIDIDCMDILTSLEVLDYNKETKICKVHAVLHDTQGVDAIDMTADVNVNPNGNLAVISADITRLKEYDSSLDRQGILYAN</sequence>
<keyword evidence="1" id="KW-0812">Transmembrane</keyword>
<evidence type="ECO:0000313" key="2">
    <source>
        <dbReference type="EMBL" id="SEH60968.1"/>
    </source>
</evidence>
<evidence type="ECO:0000313" key="3">
    <source>
        <dbReference type="Proteomes" id="UP000183190"/>
    </source>
</evidence>
<proteinExistence type="predicted"/>
<dbReference type="Proteomes" id="UP000183190">
    <property type="component" value="Unassembled WGS sequence"/>
</dbReference>
<keyword evidence="1" id="KW-0472">Membrane</keyword>
<protein>
    <submittedName>
        <fullName evidence="2">Uncharacterized protein</fullName>
    </submittedName>
</protein>